<organism evidence="3 4">
    <name type="scientific">Corchorus olitorius</name>
    <dbReference type="NCBI Taxonomy" id="93759"/>
    <lineage>
        <taxon>Eukaryota</taxon>
        <taxon>Viridiplantae</taxon>
        <taxon>Streptophyta</taxon>
        <taxon>Embryophyta</taxon>
        <taxon>Tracheophyta</taxon>
        <taxon>Spermatophyta</taxon>
        <taxon>Magnoliopsida</taxon>
        <taxon>eudicotyledons</taxon>
        <taxon>Gunneridae</taxon>
        <taxon>Pentapetalae</taxon>
        <taxon>rosids</taxon>
        <taxon>malvids</taxon>
        <taxon>Malvales</taxon>
        <taxon>Malvaceae</taxon>
        <taxon>Grewioideae</taxon>
        <taxon>Apeibeae</taxon>
        <taxon>Corchorus</taxon>
    </lineage>
</organism>
<dbReference type="AlphaFoldDB" id="A0A1R3GIT5"/>
<dbReference type="SUPFAM" id="SSF52200">
    <property type="entry name" value="Toll/Interleukin receptor TIR domain"/>
    <property type="match status" value="1"/>
</dbReference>
<protein>
    <recommendedName>
        <fullName evidence="2">TIR domain-containing protein</fullName>
    </recommendedName>
</protein>
<dbReference type="Pfam" id="PF01582">
    <property type="entry name" value="TIR"/>
    <property type="match status" value="1"/>
</dbReference>
<dbReference type="PANTHER" id="PTHR32009:SF121">
    <property type="entry name" value="SIMILAR TO PART OF DISEASE RESISTANCE PROTEIN-RELATED"/>
    <property type="match status" value="1"/>
</dbReference>
<evidence type="ECO:0000313" key="4">
    <source>
        <dbReference type="Proteomes" id="UP000187203"/>
    </source>
</evidence>
<evidence type="ECO:0000259" key="2">
    <source>
        <dbReference type="PROSITE" id="PS50104"/>
    </source>
</evidence>
<comment type="caution">
    <text evidence="3">The sequence shown here is derived from an EMBL/GenBank/DDBJ whole genome shotgun (WGS) entry which is preliminary data.</text>
</comment>
<reference evidence="4" key="1">
    <citation type="submission" date="2013-09" db="EMBL/GenBank/DDBJ databases">
        <title>Corchorus olitorius genome sequencing.</title>
        <authorList>
            <person name="Alam M."/>
            <person name="Haque M.S."/>
            <person name="Islam M.S."/>
            <person name="Emdad E.M."/>
            <person name="Islam M.M."/>
            <person name="Ahmed B."/>
            <person name="Halim A."/>
            <person name="Hossen Q.M.M."/>
            <person name="Hossain M.Z."/>
            <person name="Ahmed R."/>
            <person name="Khan M.M."/>
            <person name="Islam R."/>
            <person name="Rashid M.M."/>
            <person name="Khan S.A."/>
            <person name="Rahman M.S."/>
            <person name="Alam M."/>
            <person name="Yahiya A.S."/>
            <person name="Khan M.S."/>
            <person name="Azam M.S."/>
            <person name="Haque T."/>
            <person name="Lashkar M.Z.H."/>
            <person name="Akhand A.I."/>
            <person name="Morshed G."/>
            <person name="Roy S."/>
            <person name="Uddin K.S."/>
            <person name="Rabeya T."/>
            <person name="Hossain A.S."/>
            <person name="Chowdhury A."/>
            <person name="Snigdha A.R."/>
            <person name="Mortoza M.S."/>
            <person name="Matin S.A."/>
            <person name="Hoque S.M.E."/>
            <person name="Islam M.K."/>
            <person name="Roy D.K."/>
            <person name="Haider R."/>
            <person name="Moosa M.M."/>
            <person name="Elias S.M."/>
            <person name="Hasan A.M."/>
            <person name="Jahan S."/>
            <person name="Shafiuddin M."/>
            <person name="Mahmood N."/>
            <person name="Shommy N.S."/>
        </authorList>
    </citation>
    <scope>NUCLEOTIDE SEQUENCE [LARGE SCALE GENOMIC DNA]</scope>
    <source>
        <strain evidence="4">cv. O-4</strain>
    </source>
</reference>
<feature type="domain" description="TIR" evidence="2">
    <location>
        <begin position="16"/>
        <end position="153"/>
    </location>
</feature>
<dbReference type="OrthoDB" id="6160824at2759"/>
<evidence type="ECO:0000256" key="1">
    <source>
        <dbReference type="ARBA" id="ARBA00023027"/>
    </source>
</evidence>
<dbReference type="Proteomes" id="UP000187203">
    <property type="component" value="Unassembled WGS sequence"/>
</dbReference>
<dbReference type="PROSITE" id="PS50104">
    <property type="entry name" value="TIR"/>
    <property type="match status" value="1"/>
</dbReference>
<evidence type="ECO:0000313" key="3">
    <source>
        <dbReference type="EMBL" id="OMO58003.1"/>
    </source>
</evidence>
<gene>
    <name evidence="3" type="ORF">COLO4_34933</name>
</gene>
<dbReference type="GO" id="GO:0007165">
    <property type="term" value="P:signal transduction"/>
    <property type="evidence" value="ECO:0007669"/>
    <property type="project" value="InterPro"/>
</dbReference>
<keyword evidence="1" id="KW-0520">NAD</keyword>
<sequence>MLGFSSLSSPFNQRKFKYGIFLSFCGKDTRKSFTDHLHSALLRKDIKTFRDYDSLERGEEFAPELLRAIRESWGSIIVFSEGYAFSRWCLDELVEIMEQREERGHMVYPIFYHVDPSDFRHQTNKVGEAFKKHEGRYNNDQMQRWRHALQQVTVLDEQEVEKLKDSFRTIQANLVDAENKVYMKGETEKVRYDKLKRIAYDIDVVLDEYNTAILKSKIERDHQAQTPSTSSSLLNKVHRVVSTTSWSDGIAPKIKELNKRVAREKDYLSLAIDENGGTDSKLERTKTTSFIDEFVVSGRDQDKKALIRLLLN</sequence>
<dbReference type="GO" id="GO:0006952">
    <property type="term" value="P:defense response"/>
    <property type="evidence" value="ECO:0007669"/>
    <property type="project" value="UniProtKB-KW"/>
</dbReference>
<dbReference type="EMBL" id="AWUE01022464">
    <property type="protein sequence ID" value="OMO58003.1"/>
    <property type="molecule type" value="Genomic_DNA"/>
</dbReference>
<accession>A0A1R3GIT5</accession>
<keyword evidence="4" id="KW-1185">Reference proteome</keyword>
<dbReference type="InterPro" id="IPR000157">
    <property type="entry name" value="TIR_dom"/>
</dbReference>
<name>A0A1R3GIT5_9ROSI</name>
<dbReference type="PANTHER" id="PTHR32009">
    <property type="entry name" value="TMV RESISTANCE PROTEIN N-LIKE"/>
    <property type="match status" value="1"/>
</dbReference>
<dbReference type="FunFam" id="3.40.50.10140:FF:000007">
    <property type="entry name" value="Disease resistance protein (TIR-NBS-LRR class)"/>
    <property type="match status" value="1"/>
</dbReference>
<proteinExistence type="predicted"/>
<dbReference type="GO" id="GO:0000166">
    <property type="term" value="F:nucleotide binding"/>
    <property type="evidence" value="ECO:0007669"/>
    <property type="project" value="UniProtKB-KW"/>
</dbReference>
<dbReference type="InterPro" id="IPR035897">
    <property type="entry name" value="Toll_tir_struct_dom_sf"/>
</dbReference>
<dbReference type="Gene3D" id="1.20.5.4130">
    <property type="match status" value="1"/>
</dbReference>
<dbReference type="SMART" id="SM00255">
    <property type="entry name" value="TIR"/>
    <property type="match status" value="1"/>
</dbReference>
<dbReference type="Gene3D" id="3.40.50.10140">
    <property type="entry name" value="Toll/interleukin-1 receptor homology (TIR) domain"/>
    <property type="match status" value="1"/>
</dbReference>